<dbReference type="AlphaFoldDB" id="A0A6J2YW71"/>
<evidence type="ECO:0000256" key="2">
    <source>
        <dbReference type="ARBA" id="ARBA00012417"/>
    </source>
</evidence>
<dbReference type="EC" id="2.7.7.7" evidence="2"/>
<evidence type="ECO:0000259" key="9">
    <source>
        <dbReference type="Pfam" id="PF03175"/>
    </source>
</evidence>
<dbReference type="GO" id="GO:0042575">
    <property type="term" value="C:DNA polymerase complex"/>
    <property type="evidence" value="ECO:0007669"/>
    <property type="project" value="UniProtKB-ARBA"/>
</dbReference>
<dbReference type="Proteomes" id="UP000504635">
    <property type="component" value="Unplaced"/>
</dbReference>
<evidence type="ECO:0000256" key="1">
    <source>
        <dbReference type="ARBA" id="ARBA00005755"/>
    </source>
</evidence>
<keyword evidence="4" id="KW-0548">Nucleotidyltransferase</keyword>
<feature type="domain" description="DNA-directed DNA polymerase family B mitochondria/virus" evidence="9">
    <location>
        <begin position="566"/>
        <end position="1052"/>
    </location>
</feature>
<protein>
    <recommendedName>
        <fullName evidence="2">DNA-directed DNA polymerase</fullName>
        <ecNumber evidence="2">2.7.7.7</ecNumber>
    </recommendedName>
</protein>
<proteinExistence type="inferred from homology"/>
<keyword evidence="10" id="KW-1185">Reference proteome</keyword>
<evidence type="ECO:0000256" key="6">
    <source>
        <dbReference type="ARBA" id="ARBA00022932"/>
    </source>
</evidence>
<name>A0A6J2YW71_SITOR</name>
<dbReference type="SUPFAM" id="SSF56672">
    <property type="entry name" value="DNA/RNA polymerases"/>
    <property type="match status" value="1"/>
</dbReference>
<dbReference type="RefSeq" id="XP_030767116.1">
    <property type="nucleotide sequence ID" value="XM_030911256.1"/>
</dbReference>
<dbReference type="GeneID" id="115890903"/>
<dbReference type="InterPro" id="IPR012337">
    <property type="entry name" value="RNaseH-like_sf"/>
</dbReference>
<dbReference type="GO" id="GO:0003677">
    <property type="term" value="F:DNA binding"/>
    <property type="evidence" value="ECO:0007669"/>
    <property type="project" value="UniProtKB-KW"/>
</dbReference>
<dbReference type="InterPro" id="IPR043502">
    <property type="entry name" value="DNA/RNA_pol_sf"/>
</dbReference>
<evidence type="ECO:0000313" key="11">
    <source>
        <dbReference type="RefSeq" id="XP_030767115.1"/>
    </source>
</evidence>
<dbReference type="PANTHER" id="PTHR31511:SF12">
    <property type="entry name" value="RHO TERMINATION FACTOR N-TERMINAL DOMAIN-CONTAINING PROTEIN"/>
    <property type="match status" value="1"/>
</dbReference>
<keyword evidence="7" id="KW-0238">DNA-binding</keyword>
<dbReference type="SUPFAM" id="SSF53098">
    <property type="entry name" value="Ribonuclease H-like"/>
    <property type="match status" value="1"/>
</dbReference>
<evidence type="ECO:0000313" key="10">
    <source>
        <dbReference type="Proteomes" id="UP000504635"/>
    </source>
</evidence>
<comment type="catalytic activity">
    <reaction evidence="8">
        <text>DNA(n) + a 2'-deoxyribonucleoside 5'-triphosphate = DNA(n+1) + diphosphate</text>
        <dbReference type="Rhea" id="RHEA:22508"/>
        <dbReference type="Rhea" id="RHEA-COMP:17339"/>
        <dbReference type="Rhea" id="RHEA-COMP:17340"/>
        <dbReference type="ChEBI" id="CHEBI:33019"/>
        <dbReference type="ChEBI" id="CHEBI:61560"/>
        <dbReference type="ChEBI" id="CHEBI:173112"/>
        <dbReference type="EC" id="2.7.7.7"/>
    </reaction>
</comment>
<evidence type="ECO:0000256" key="7">
    <source>
        <dbReference type="ARBA" id="ARBA00023125"/>
    </source>
</evidence>
<comment type="similarity">
    <text evidence="1">Belongs to the DNA polymerase type-B family.</text>
</comment>
<evidence type="ECO:0000313" key="12">
    <source>
        <dbReference type="RefSeq" id="XP_030767116.1"/>
    </source>
</evidence>
<keyword evidence="5" id="KW-0235">DNA replication</keyword>
<dbReference type="InterPro" id="IPR004868">
    <property type="entry name" value="DNA-dir_DNA_pol_B_mt/vir"/>
</dbReference>
<dbReference type="OrthoDB" id="414982at2759"/>
<evidence type="ECO:0000256" key="4">
    <source>
        <dbReference type="ARBA" id="ARBA00022695"/>
    </source>
</evidence>
<organism evidence="10 11">
    <name type="scientific">Sitophilus oryzae</name>
    <name type="common">Rice weevil</name>
    <name type="synonym">Curculio oryzae</name>
    <dbReference type="NCBI Taxonomy" id="7048"/>
    <lineage>
        <taxon>Eukaryota</taxon>
        <taxon>Metazoa</taxon>
        <taxon>Ecdysozoa</taxon>
        <taxon>Arthropoda</taxon>
        <taxon>Hexapoda</taxon>
        <taxon>Insecta</taxon>
        <taxon>Pterygota</taxon>
        <taxon>Neoptera</taxon>
        <taxon>Endopterygota</taxon>
        <taxon>Coleoptera</taxon>
        <taxon>Polyphaga</taxon>
        <taxon>Cucujiformia</taxon>
        <taxon>Curculionidae</taxon>
        <taxon>Dryophthorinae</taxon>
        <taxon>Sitophilus</taxon>
    </lineage>
</organism>
<dbReference type="InterPro" id="IPR023211">
    <property type="entry name" value="DNA_pol_palm_dom_sf"/>
</dbReference>
<gene>
    <name evidence="11 12" type="primary">LOC115890903</name>
</gene>
<evidence type="ECO:0000256" key="5">
    <source>
        <dbReference type="ARBA" id="ARBA00022705"/>
    </source>
</evidence>
<dbReference type="GO" id="GO:0003887">
    <property type="term" value="F:DNA-directed DNA polymerase activity"/>
    <property type="evidence" value="ECO:0007669"/>
    <property type="project" value="UniProtKB-KW"/>
</dbReference>
<dbReference type="GO" id="GO:0006260">
    <property type="term" value="P:DNA replication"/>
    <property type="evidence" value="ECO:0007669"/>
    <property type="project" value="UniProtKB-KW"/>
</dbReference>
<sequence length="1236" mass="144859">MEDILRTTGKLFKLVKTQNEVDRFLKLNKKNIKLVLRKLKVDDNLTFGEKLQIENALALLKSYNIQIQRKIIHGSGVRSTSSSSKRILWKQISSAFQSRIITASIVNISHTDTKLFLNECSKLLKIRFKNILRKLQSFKVNLKLCCLFELPSTGEEEIKQFGTVNKEVLSSSNVSRILQELQAILLTKLEEFEHRGSGWRYLGISHLIVSINKYSPINGATYVSLPSWLSGKGIVNIKNNDSRCFAWCILAHLFPVQNDCENVNSYPQNIHDFLNFKNIEFPVALTSISKFEKQNPNISINVFGIDNKSKCIIGPYYHTKIVKEKHINLLYLISKYQKNGHYCLITDLSKLVKEHVTKSKSSFFVCELCLNHFSSEKKYQTHRENCLLFSPVKVTTPSESDSVLKFKNFKALILRPFVIYADFECFTKKIQFCKSNPDRSFNTNYQIHEPYSVAYNIVCSFNSDLNKFNLYRGEKCAVWFVNQLKEESFKISNIFKELRVKHKNYVSLNEDELNDFIKTTSCTVCDNIFTSANFKVRHHDHYTGRYISCICNNCNLQIQTDTTIPVFFHNLNYDLHVFIRELSKISHVEILPLNHENYISLSVYFGDIKLMFLDSFKFLPASLETLANNLDRELLQPLRIHFNNELEFDLAMRKGVFPYDYVDDWDKLNDTILPPHNCFYSLLKNQNISEEEYRHAQMVWSTFNVNNMGDYSDIYLKIDVLLLTSIFENFRKLSFKYYGLDAAAFLTLPSFSWAAALKMSKINLKLLTDIDQILFIEKGIRGGVCQAICRYSKSNNPYYSENFDNTKPHTYLSYWDLNNLYGWAQSQNLPFNDFRWLEQFEVEILKFNLLKCFDRVTSKYGSSKEKSIILEVDLIYPSHLHDQHKFLPFCPEHKICPNSKSQTKLLCTLNDKHKYVIHFENLCLCLRHGLILKDIYRVLEFSQKPWLKSYIEFNTKKRMEAKNDFEKDFFKLLINANFGKTIERDRKKRNIKLVRNWNSARKYISRPEFKNVKIYDENLISIELNKTNILFNKPIYAGFTILELSKIRMYSFYYDYVLNKIEPLFSTKLCYMDTDSFVFEFTSKCVNPELSIYDIIKRDCKNFFDTSEYDDTNPYCIPKVNKKTPGMMKDELKGKILSEFICLRSKVYMYRIEGKDSNAKLKGVSKSASSRLTFEDFYTSLFHNKKSYLSFNTIQSKNHNNYSIHVKKLALDPCDNKRFIMADNINTLPWGHFSLL</sequence>
<dbReference type="Pfam" id="PF03175">
    <property type="entry name" value="DNA_pol_B_2"/>
    <property type="match status" value="1"/>
</dbReference>
<evidence type="ECO:0000256" key="3">
    <source>
        <dbReference type="ARBA" id="ARBA00022679"/>
    </source>
</evidence>
<keyword evidence="6" id="KW-0239">DNA-directed DNA polymerase</keyword>
<accession>A0A6J2YW71</accession>
<dbReference type="GO" id="GO:0000166">
    <property type="term" value="F:nucleotide binding"/>
    <property type="evidence" value="ECO:0007669"/>
    <property type="project" value="InterPro"/>
</dbReference>
<dbReference type="Gene3D" id="3.90.1600.10">
    <property type="entry name" value="Palm domain of DNA polymerase"/>
    <property type="match status" value="1"/>
</dbReference>
<keyword evidence="3" id="KW-0808">Transferase</keyword>
<dbReference type="PANTHER" id="PTHR31511">
    <property type="entry name" value="PROTEIN CBG23764"/>
    <property type="match status" value="1"/>
</dbReference>
<dbReference type="KEGG" id="soy:115890903"/>
<dbReference type="RefSeq" id="XP_030767115.1">
    <property type="nucleotide sequence ID" value="XM_030911255.1"/>
</dbReference>
<reference evidence="11 12" key="1">
    <citation type="submission" date="2025-04" db="UniProtKB">
        <authorList>
            <consortium name="RefSeq"/>
        </authorList>
    </citation>
    <scope>IDENTIFICATION</scope>
    <source>
        <tissue evidence="11 12">Gonads</tissue>
    </source>
</reference>
<evidence type="ECO:0000256" key="8">
    <source>
        <dbReference type="ARBA" id="ARBA00049244"/>
    </source>
</evidence>